<feature type="domain" description="Exoribonuclease phosphorolytic" evidence="7">
    <location>
        <begin position="123"/>
        <end position="188"/>
    </location>
</feature>
<dbReference type="Gene3D" id="3.30.230.70">
    <property type="entry name" value="GHMP Kinase, N-terminal domain"/>
    <property type="match status" value="1"/>
</dbReference>
<evidence type="ECO:0000256" key="2">
    <source>
        <dbReference type="ARBA" id="ARBA00006678"/>
    </source>
</evidence>
<dbReference type="PANTHER" id="PTHR11953">
    <property type="entry name" value="EXOSOME COMPLEX COMPONENT"/>
    <property type="match status" value="1"/>
</dbReference>
<keyword evidence="5" id="KW-0539">Nucleus</keyword>
<dbReference type="Pfam" id="PF01138">
    <property type="entry name" value="RNase_PH"/>
    <property type="match status" value="1"/>
</dbReference>
<dbReference type="InterPro" id="IPR036345">
    <property type="entry name" value="ExoRNase_PH_dom2_sf"/>
</dbReference>
<name>A0ABM4CKD3_HYDVU</name>
<dbReference type="InterPro" id="IPR001247">
    <property type="entry name" value="ExoRNase_PH_dom1"/>
</dbReference>
<evidence type="ECO:0000313" key="8">
    <source>
        <dbReference type="Proteomes" id="UP001652625"/>
    </source>
</evidence>
<keyword evidence="4" id="KW-0271">Exosome</keyword>
<dbReference type="InterPro" id="IPR020568">
    <property type="entry name" value="Ribosomal_Su5_D2-typ_SF"/>
</dbReference>
<keyword evidence="8" id="KW-1185">Reference proteome</keyword>
<evidence type="ECO:0000256" key="3">
    <source>
        <dbReference type="ARBA" id="ARBA00022552"/>
    </source>
</evidence>
<dbReference type="RefSeq" id="XP_065662224.1">
    <property type="nucleotide sequence ID" value="XM_065806152.1"/>
</dbReference>
<dbReference type="Proteomes" id="UP001652625">
    <property type="component" value="Chromosome 09"/>
</dbReference>
<sequence>MREMECNLAYLEKPDGSVTLSHGQTKVISAVYGPVEVKMNKEITDRATIICILKPKIGMSAVKEKVMEKIIAKTCEQAIIASLHPRSAIQVVLQIVHDSGSLLSCLINAACLSLVHAGLPMRNMIASVCCAVTNNDEYLVDPTIAEIQDCKCVLTFAFESKNLDIVSIFTSGQFTVDQYFQCLQLAKASAPDILNFQRQSVVKFLSKQTNDIEVDYQDVDE</sequence>
<dbReference type="GeneID" id="136084887"/>
<keyword evidence="3" id="KW-0698">rRNA processing</keyword>
<evidence type="ECO:0000259" key="6">
    <source>
        <dbReference type="Pfam" id="PF01138"/>
    </source>
</evidence>
<evidence type="ECO:0000313" key="9">
    <source>
        <dbReference type="RefSeq" id="XP_065662224.1"/>
    </source>
</evidence>
<comment type="subcellular location">
    <subcellularLocation>
        <location evidence="1">Nucleus</location>
    </subcellularLocation>
</comment>
<dbReference type="InterPro" id="IPR027408">
    <property type="entry name" value="PNPase/RNase_PH_dom_sf"/>
</dbReference>
<proteinExistence type="inferred from homology"/>
<dbReference type="SUPFAM" id="SSF55666">
    <property type="entry name" value="Ribonuclease PH domain 2-like"/>
    <property type="match status" value="1"/>
</dbReference>
<dbReference type="CDD" id="cd11372">
    <property type="entry name" value="RNase_PH_RRP46"/>
    <property type="match status" value="1"/>
</dbReference>
<dbReference type="InterPro" id="IPR050080">
    <property type="entry name" value="RNase_PH"/>
</dbReference>
<comment type="similarity">
    <text evidence="2">Belongs to the RNase PH family.</text>
</comment>
<dbReference type="Pfam" id="PF03725">
    <property type="entry name" value="RNase_PH_C"/>
    <property type="match status" value="1"/>
</dbReference>
<evidence type="ECO:0000259" key="7">
    <source>
        <dbReference type="Pfam" id="PF03725"/>
    </source>
</evidence>
<evidence type="ECO:0000256" key="1">
    <source>
        <dbReference type="ARBA" id="ARBA00004123"/>
    </source>
</evidence>
<evidence type="ECO:0000256" key="4">
    <source>
        <dbReference type="ARBA" id="ARBA00022835"/>
    </source>
</evidence>
<dbReference type="InterPro" id="IPR015847">
    <property type="entry name" value="ExoRNase_PH_dom2"/>
</dbReference>
<organism evidence="8 9">
    <name type="scientific">Hydra vulgaris</name>
    <name type="common">Hydra</name>
    <name type="synonym">Hydra attenuata</name>
    <dbReference type="NCBI Taxonomy" id="6087"/>
    <lineage>
        <taxon>Eukaryota</taxon>
        <taxon>Metazoa</taxon>
        <taxon>Cnidaria</taxon>
        <taxon>Hydrozoa</taxon>
        <taxon>Hydroidolina</taxon>
        <taxon>Anthoathecata</taxon>
        <taxon>Aplanulata</taxon>
        <taxon>Hydridae</taxon>
        <taxon>Hydra</taxon>
    </lineage>
</organism>
<dbReference type="SUPFAM" id="SSF54211">
    <property type="entry name" value="Ribosomal protein S5 domain 2-like"/>
    <property type="match status" value="1"/>
</dbReference>
<feature type="domain" description="Exoribonuclease phosphorolytic" evidence="6">
    <location>
        <begin position="1"/>
        <end position="120"/>
    </location>
</feature>
<evidence type="ECO:0000256" key="5">
    <source>
        <dbReference type="ARBA" id="ARBA00023242"/>
    </source>
</evidence>
<dbReference type="PANTHER" id="PTHR11953:SF1">
    <property type="entry name" value="EXOSOME COMPLEX COMPONENT RRP46"/>
    <property type="match status" value="1"/>
</dbReference>
<gene>
    <name evidence="9" type="primary">LOC136084887</name>
</gene>
<protein>
    <submittedName>
        <fullName evidence="9">Exosome complex component RRP46-like</fullName>
    </submittedName>
</protein>
<accession>A0ABM4CKD3</accession>
<reference evidence="9" key="1">
    <citation type="submission" date="2025-08" db="UniProtKB">
        <authorList>
            <consortium name="RefSeq"/>
        </authorList>
    </citation>
    <scope>IDENTIFICATION</scope>
</reference>